<dbReference type="EMBL" id="JAPOHD010000061">
    <property type="protein sequence ID" value="MCY1722634.1"/>
    <property type="molecule type" value="Genomic_DNA"/>
</dbReference>
<evidence type="ECO:0000256" key="1">
    <source>
        <dbReference type="SAM" id="Coils"/>
    </source>
</evidence>
<protein>
    <submittedName>
        <fullName evidence="3">IS110 family transposase</fullName>
    </submittedName>
</protein>
<evidence type="ECO:0000313" key="3">
    <source>
        <dbReference type="EMBL" id="MCY1722634.1"/>
    </source>
</evidence>
<comment type="caution">
    <text evidence="3">The sequence shown here is derived from an EMBL/GenBank/DDBJ whole genome shotgun (WGS) entry which is preliminary data.</text>
</comment>
<dbReference type="InterPro" id="IPR003346">
    <property type="entry name" value="Transposase_20"/>
</dbReference>
<dbReference type="PANTHER" id="PTHR33055">
    <property type="entry name" value="TRANSPOSASE FOR INSERTION SEQUENCE ELEMENT IS1111A"/>
    <property type="match status" value="1"/>
</dbReference>
<keyword evidence="4" id="KW-1185">Reference proteome</keyword>
<dbReference type="PANTHER" id="PTHR33055:SF3">
    <property type="entry name" value="PUTATIVE TRANSPOSASE FOR IS117-RELATED"/>
    <property type="match status" value="1"/>
</dbReference>
<feature type="domain" description="Transposase IS116/IS110/IS902 C-terminal" evidence="2">
    <location>
        <begin position="47"/>
        <end position="131"/>
    </location>
</feature>
<dbReference type="RefSeq" id="WP_343334958.1">
    <property type="nucleotide sequence ID" value="NZ_JAPOHD010000061.1"/>
</dbReference>
<dbReference type="GO" id="GO:0004803">
    <property type="term" value="F:transposase activity"/>
    <property type="evidence" value="ECO:0007669"/>
    <property type="project" value="InterPro"/>
</dbReference>
<dbReference type="Proteomes" id="UP001145087">
    <property type="component" value="Unassembled WGS sequence"/>
</dbReference>
<dbReference type="InterPro" id="IPR047650">
    <property type="entry name" value="Transpos_IS110"/>
</dbReference>
<proteinExistence type="predicted"/>
<sequence>MNQQIYTKKHMRLSQLIQNLNQAIKQIEDQIQSIIDNDETLSKQHYLLCSIDGVGERTSLKMILETNAFRDFKDPRKFCCHAGVAPFSYTSGSSIRSKRKVSNRADKSIKALLHMAALSVCTSNGEPGQYYNRKVAEGKNKMTVLNAIRAKLVLRMFAVIKNEQIYKQNYINPLSVS</sequence>
<dbReference type="Pfam" id="PF02371">
    <property type="entry name" value="Transposase_20"/>
    <property type="match status" value="1"/>
</dbReference>
<evidence type="ECO:0000313" key="4">
    <source>
        <dbReference type="Proteomes" id="UP001145087"/>
    </source>
</evidence>
<feature type="coiled-coil region" evidence="1">
    <location>
        <begin position="10"/>
        <end position="37"/>
    </location>
</feature>
<dbReference type="GO" id="GO:0003677">
    <property type="term" value="F:DNA binding"/>
    <property type="evidence" value="ECO:0007669"/>
    <property type="project" value="InterPro"/>
</dbReference>
<name>A0A9X3F8P0_9BACT</name>
<accession>A0A9X3F8P0</accession>
<dbReference type="GO" id="GO:0006313">
    <property type="term" value="P:DNA transposition"/>
    <property type="evidence" value="ECO:0007669"/>
    <property type="project" value="InterPro"/>
</dbReference>
<dbReference type="AlphaFoldDB" id="A0A9X3F8P0"/>
<gene>
    <name evidence="3" type="ORF">OU798_19950</name>
</gene>
<evidence type="ECO:0000259" key="2">
    <source>
        <dbReference type="Pfam" id="PF02371"/>
    </source>
</evidence>
<keyword evidence="1" id="KW-0175">Coiled coil</keyword>
<reference evidence="3" key="1">
    <citation type="submission" date="2022-11" db="EMBL/GenBank/DDBJ databases">
        <title>Marilongibacter aestuarii gen. nov., sp. nov., isolated from tidal flat sediment.</title>
        <authorList>
            <person name="Jiayan W."/>
        </authorList>
    </citation>
    <scope>NUCLEOTIDE SEQUENCE</scope>
    <source>
        <strain evidence="3">Z1-6</strain>
    </source>
</reference>
<organism evidence="3 4">
    <name type="scientific">Draconibacterium aestuarii</name>
    <dbReference type="NCBI Taxonomy" id="2998507"/>
    <lineage>
        <taxon>Bacteria</taxon>
        <taxon>Pseudomonadati</taxon>
        <taxon>Bacteroidota</taxon>
        <taxon>Bacteroidia</taxon>
        <taxon>Marinilabiliales</taxon>
        <taxon>Prolixibacteraceae</taxon>
        <taxon>Draconibacterium</taxon>
    </lineage>
</organism>